<evidence type="ECO:0008006" key="6">
    <source>
        <dbReference type="Google" id="ProtNLM"/>
    </source>
</evidence>
<evidence type="ECO:0000256" key="1">
    <source>
        <dbReference type="SAM" id="SignalP"/>
    </source>
</evidence>
<dbReference type="Proteomes" id="UP000180088">
    <property type="component" value="Unassembled WGS sequence"/>
</dbReference>
<accession>A0A1S1WVR4</accession>
<dbReference type="AlphaFoldDB" id="A0A1S1WVR4"/>
<protein>
    <recommendedName>
        <fullName evidence="6">Beta/gamma crystallin 'Greek key' domain-containing protein</fullName>
    </recommendedName>
</protein>
<dbReference type="STRING" id="1903179.BI347_17110"/>
<name>A0A1S1WVR4_9NEIS</name>
<sequence length="105" mass="10946">MSVPLIAYCACALLASTAQARIVFESGWDSPANSNAQAYTQAGASAYLAGYSSDLKQMIDKSACKLTVVKGCHQPNDRHFTVKGAGSGKSCVNLYAGSNSVHIPC</sequence>
<organism evidence="2 4">
    <name type="scientific">Chromobacterium sphagni</name>
    <dbReference type="NCBI Taxonomy" id="1903179"/>
    <lineage>
        <taxon>Bacteria</taxon>
        <taxon>Pseudomonadati</taxon>
        <taxon>Pseudomonadota</taxon>
        <taxon>Betaproteobacteria</taxon>
        <taxon>Neisseriales</taxon>
        <taxon>Chromobacteriaceae</taxon>
        <taxon>Chromobacterium</taxon>
    </lineage>
</organism>
<dbReference type="EMBL" id="MKCS01000002">
    <property type="protein sequence ID" value="OHX11394.1"/>
    <property type="molecule type" value="Genomic_DNA"/>
</dbReference>
<proteinExistence type="predicted"/>
<keyword evidence="5" id="KW-1185">Reference proteome</keyword>
<keyword evidence="1" id="KW-0732">Signal</keyword>
<feature type="chain" id="PRO_5010362829" description="Beta/gamma crystallin 'Greek key' domain-containing protein" evidence="1">
    <location>
        <begin position="21"/>
        <end position="105"/>
    </location>
</feature>
<reference evidence="4 5" key="1">
    <citation type="submission" date="2016-09" db="EMBL/GenBank/DDBJ databases">
        <title>Chromobacterium muskegensis sp. nov., an insecticidal bacterium isolated from Sphagnum bogs.</title>
        <authorList>
            <person name="Sparks M.E."/>
            <person name="Blackburn M.B."/>
            <person name="Gundersen-Rindal D.E."/>
            <person name="Mitchell A."/>
            <person name="Farrar R."/>
            <person name="Kuhar D."/>
        </authorList>
    </citation>
    <scope>NUCLEOTIDE SEQUENCE [LARGE SCALE GENOMIC DNA]</scope>
    <source>
        <strain evidence="3 5">14B-1</strain>
        <strain evidence="2 4">37-2</strain>
    </source>
</reference>
<evidence type="ECO:0000313" key="3">
    <source>
        <dbReference type="EMBL" id="OHX18931.1"/>
    </source>
</evidence>
<dbReference type="RefSeq" id="WP_071113963.1">
    <property type="nucleotide sequence ID" value="NZ_MKCS01000002.1"/>
</dbReference>
<dbReference type="Proteomes" id="UP000180280">
    <property type="component" value="Unassembled WGS sequence"/>
</dbReference>
<gene>
    <name evidence="3" type="ORF">BI344_09890</name>
    <name evidence="2" type="ORF">BI347_17110</name>
</gene>
<evidence type="ECO:0000313" key="2">
    <source>
        <dbReference type="EMBL" id="OHX11394.1"/>
    </source>
</evidence>
<dbReference type="EMBL" id="MKCT01000050">
    <property type="protein sequence ID" value="OHX18931.1"/>
    <property type="molecule type" value="Genomic_DNA"/>
</dbReference>
<evidence type="ECO:0000313" key="4">
    <source>
        <dbReference type="Proteomes" id="UP000180088"/>
    </source>
</evidence>
<evidence type="ECO:0000313" key="5">
    <source>
        <dbReference type="Proteomes" id="UP000180280"/>
    </source>
</evidence>
<dbReference type="OrthoDB" id="8589955at2"/>
<comment type="caution">
    <text evidence="2">The sequence shown here is derived from an EMBL/GenBank/DDBJ whole genome shotgun (WGS) entry which is preliminary data.</text>
</comment>
<feature type="signal peptide" evidence="1">
    <location>
        <begin position="1"/>
        <end position="20"/>
    </location>
</feature>